<dbReference type="Proteomes" id="UP000823775">
    <property type="component" value="Unassembled WGS sequence"/>
</dbReference>
<keyword evidence="3" id="KW-1185">Reference proteome</keyword>
<evidence type="ECO:0000256" key="1">
    <source>
        <dbReference type="SAM" id="MobiDB-lite"/>
    </source>
</evidence>
<evidence type="ECO:0000313" key="3">
    <source>
        <dbReference type="Proteomes" id="UP000823775"/>
    </source>
</evidence>
<reference evidence="2 3" key="1">
    <citation type="journal article" date="2021" name="BMC Genomics">
        <title>Datura genome reveals duplications of psychoactive alkaloid biosynthetic genes and high mutation rate following tissue culture.</title>
        <authorList>
            <person name="Rajewski A."/>
            <person name="Carter-House D."/>
            <person name="Stajich J."/>
            <person name="Litt A."/>
        </authorList>
    </citation>
    <scope>NUCLEOTIDE SEQUENCE [LARGE SCALE GENOMIC DNA]</scope>
    <source>
        <strain evidence="2">AR-01</strain>
    </source>
</reference>
<dbReference type="EMBL" id="JACEIK010002825">
    <property type="protein sequence ID" value="MCD9639029.1"/>
    <property type="molecule type" value="Genomic_DNA"/>
</dbReference>
<feature type="non-terminal residue" evidence="2">
    <location>
        <position position="1"/>
    </location>
</feature>
<proteinExistence type="predicted"/>
<accession>A0ABS8UWR1</accession>
<organism evidence="2 3">
    <name type="scientific">Datura stramonium</name>
    <name type="common">Jimsonweed</name>
    <name type="synonym">Common thornapple</name>
    <dbReference type="NCBI Taxonomy" id="4076"/>
    <lineage>
        <taxon>Eukaryota</taxon>
        <taxon>Viridiplantae</taxon>
        <taxon>Streptophyta</taxon>
        <taxon>Embryophyta</taxon>
        <taxon>Tracheophyta</taxon>
        <taxon>Spermatophyta</taxon>
        <taxon>Magnoliopsida</taxon>
        <taxon>eudicotyledons</taxon>
        <taxon>Gunneridae</taxon>
        <taxon>Pentapetalae</taxon>
        <taxon>asterids</taxon>
        <taxon>lamiids</taxon>
        <taxon>Solanales</taxon>
        <taxon>Solanaceae</taxon>
        <taxon>Solanoideae</taxon>
        <taxon>Datureae</taxon>
        <taxon>Datura</taxon>
    </lineage>
</organism>
<feature type="region of interest" description="Disordered" evidence="1">
    <location>
        <begin position="1"/>
        <end position="54"/>
    </location>
</feature>
<evidence type="ECO:0000313" key="2">
    <source>
        <dbReference type="EMBL" id="MCD9639029.1"/>
    </source>
</evidence>
<feature type="compositionally biased region" description="Basic and acidic residues" evidence="1">
    <location>
        <begin position="1"/>
        <end position="26"/>
    </location>
</feature>
<name>A0ABS8UWR1_DATST</name>
<gene>
    <name evidence="2" type="ORF">HAX54_023274</name>
</gene>
<comment type="caution">
    <text evidence="2">The sequence shown here is derived from an EMBL/GenBank/DDBJ whole genome shotgun (WGS) entry which is preliminary data.</text>
</comment>
<protein>
    <submittedName>
        <fullName evidence="2">Uncharacterized protein</fullName>
    </submittedName>
</protein>
<sequence length="54" mass="6393">EEVHDRPAKNTFKSQRESNISEKNMPDNEDNDEESHGKNVQNKGRNLKIIKWKE</sequence>
<feature type="compositionally biased region" description="Basic residues" evidence="1">
    <location>
        <begin position="45"/>
        <end position="54"/>
    </location>
</feature>